<dbReference type="Proteomes" id="UP001231189">
    <property type="component" value="Unassembled WGS sequence"/>
</dbReference>
<proteinExistence type="predicted"/>
<sequence>MAAWRHTPVNHEPGHATPSARRQAHGSQQHHDEAHGRAKSPGATAATRSPWINRLDCLNRLEEDYDNNEGAEIIGYEEPDLSGGIEGVDYLIVYGSGEASGGDQA</sequence>
<accession>A0AAD8WDJ6</accession>
<reference evidence="2" key="1">
    <citation type="submission" date="2023-07" db="EMBL/GenBank/DDBJ databases">
        <title>A chromosome-level genome assembly of Lolium multiflorum.</title>
        <authorList>
            <person name="Chen Y."/>
            <person name="Copetti D."/>
            <person name="Kolliker R."/>
            <person name="Studer B."/>
        </authorList>
    </citation>
    <scope>NUCLEOTIDE SEQUENCE</scope>
    <source>
        <strain evidence="2">02402/16</strain>
        <tissue evidence="2">Leaf</tissue>
    </source>
</reference>
<organism evidence="2 3">
    <name type="scientific">Lolium multiflorum</name>
    <name type="common">Italian ryegrass</name>
    <name type="synonym">Lolium perenne subsp. multiflorum</name>
    <dbReference type="NCBI Taxonomy" id="4521"/>
    <lineage>
        <taxon>Eukaryota</taxon>
        <taxon>Viridiplantae</taxon>
        <taxon>Streptophyta</taxon>
        <taxon>Embryophyta</taxon>
        <taxon>Tracheophyta</taxon>
        <taxon>Spermatophyta</taxon>
        <taxon>Magnoliopsida</taxon>
        <taxon>Liliopsida</taxon>
        <taxon>Poales</taxon>
        <taxon>Poaceae</taxon>
        <taxon>BOP clade</taxon>
        <taxon>Pooideae</taxon>
        <taxon>Poodae</taxon>
        <taxon>Poeae</taxon>
        <taxon>Poeae Chloroplast Group 2 (Poeae type)</taxon>
        <taxon>Loliodinae</taxon>
        <taxon>Loliinae</taxon>
        <taxon>Lolium</taxon>
    </lineage>
</organism>
<comment type="caution">
    <text evidence="2">The sequence shown here is derived from an EMBL/GenBank/DDBJ whole genome shotgun (WGS) entry which is preliminary data.</text>
</comment>
<keyword evidence="3" id="KW-1185">Reference proteome</keyword>
<gene>
    <name evidence="2" type="ORF">QYE76_070023</name>
</gene>
<evidence type="ECO:0000313" key="3">
    <source>
        <dbReference type="Proteomes" id="UP001231189"/>
    </source>
</evidence>
<name>A0AAD8WDJ6_LOLMU</name>
<protein>
    <submittedName>
        <fullName evidence="2">Uncharacterized protein</fullName>
    </submittedName>
</protein>
<dbReference type="EMBL" id="JAUUTY010000004">
    <property type="protein sequence ID" value="KAK1652218.1"/>
    <property type="molecule type" value="Genomic_DNA"/>
</dbReference>
<dbReference type="AlphaFoldDB" id="A0AAD8WDJ6"/>
<evidence type="ECO:0000256" key="1">
    <source>
        <dbReference type="SAM" id="MobiDB-lite"/>
    </source>
</evidence>
<feature type="region of interest" description="Disordered" evidence="1">
    <location>
        <begin position="1"/>
        <end position="49"/>
    </location>
</feature>
<evidence type="ECO:0000313" key="2">
    <source>
        <dbReference type="EMBL" id="KAK1652218.1"/>
    </source>
</evidence>